<feature type="transmembrane region" description="Helical" evidence="5">
    <location>
        <begin position="151"/>
        <end position="169"/>
    </location>
</feature>
<dbReference type="GO" id="GO:0034257">
    <property type="term" value="F:nicotinamide riboside transmembrane transporter activity"/>
    <property type="evidence" value="ECO:0007669"/>
    <property type="project" value="InterPro"/>
</dbReference>
<evidence type="ECO:0008006" key="8">
    <source>
        <dbReference type="Google" id="ProtNLM"/>
    </source>
</evidence>
<feature type="transmembrane region" description="Helical" evidence="5">
    <location>
        <begin position="204"/>
        <end position="228"/>
    </location>
</feature>
<evidence type="ECO:0000256" key="5">
    <source>
        <dbReference type="SAM" id="Phobius"/>
    </source>
</evidence>
<dbReference type="Proteomes" id="UP000190188">
    <property type="component" value="Unassembled WGS sequence"/>
</dbReference>
<comment type="subcellular location">
    <subcellularLocation>
        <location evidence="1">Membrane</location>
        <topology evidence="1">Multi-pass membrane protein</topology>
    </subcellularLocation>
</comment>
<accession>A0A1T2WZD9</accession>
<dbReference type="GO" id="GO:0016020">
    <property type="term" value="C:membrane"/>
    <property type="evidence" value="ECO:0007669"/>
    <property type="project" value="UniProtKB-SubCell"/>
</dbReference>
<evidence type="ECO:0000256" key="2">
    <source>
        <dbReference type="ARBA" id="ARBA00022692"/>
    </source>
</evidence>
<comment type="caution">
    <text evidence="6">The sequence shown here is derived from an EMBL/GenBank/DDBJ whole genome shotgun (WGS) entry which is preliminary data.</text>
</comment>
<keyword evidence="7" id="KW-1185">Reference proteome</keyword>
<proteinExistence type="predicted"/>
<sequence length="231" mass="25509">MKQGVYKVLKSKTWDTLWLIFGIVLVMASSFYSYSGTFDLLLVTSFIGGILGMVIVLLFANQYGKTASGLGVVGALFDTFNNFRFGLLGNVFVGIYCTALYAKGFLTMGKEIKVTKVTKSNLYISAMIALVGSVVLYFYGGTILPADAPMWVIVFNVLVFLVQVISQYLMVEGKAISWIGWILANFINLALQIYIVVQGNSPTAMIYLSMTIMFQLNSIKAAILWYGYGEE</sequence>
<evidence type="ECO:0000256" key="4">
    <source>
        <dbReference type="ARBA" id="ARBA00023136"/>
    </source>
</evidence>
<gene>
    <name evidence="6" type="ORF">BVG16_30990</name>
</gene>
<name>A0A1T2WZD9_9BACL</name>
<reference evidence="6 7" key="1">
    <citation type="submission" date="2017-01" db="EMBL/GenBank/DDBJ databases">
        <title>Genome analysis of Paenibacillus selenitrireducens ES3-24.</title>
        <authorList>
            <person name="Xu D."/>
            <person name="Yao R."/>
            <person name="Zheng S."/>
        </authorList>
    </citation>
    <scope>NUCLEOTIDE SEQUENCE [LARGE SCALE GENOMIC DNA]</scope>
    <source>
        <strain evidence="6 7">ES3-24</strain>
    </source>
</reference>
<keyword evidence="2 5" id="KW-0812">Transmembrane</keyword>
<feature type="transmembrane region" description="Helical" evidence="5">
    <location>
        <begin position="175"/>
        <end position="197"/>
    </location>
</feature>
<organism evidence="6 7">
    <name type="scientific">Paenibacillus selenitireducens</name>
    <dbReference type="NCBI Taxonomy" id="1324314"/>
    <lineage>
        <taxon>Bacteria</taxon>
        <taxon>Bacillati</taxon>
        <taxon>Bacillota</taxon>
        <taxon>Bacilli</taxon>
        <taxon>Bacillales</taxon>
        <taxon>Paenibacillaceae</taxon>
        <taxon>Paenibacillus</taxon>
    </lineage>
</organism>
<dbReference type="OrthoDB" id="9791248at2"/>
<dbReference type="RefSeq" id="WP_078503062.1">
    <property type="nucleotide sequence ID" value="NZ_MSZX01000024.1"/>
</dbReference>
<keyword evidence="3 5" id="KW-1133">Transmembrane helix</keyword>
<dbReference type="InterPro" id="IPR006419">
    <property type="entry name" value="NMN_transpt_PnuC"/>
</dbReference>
<evidence type="ECO:0000256" key="1">
    <source>
        <dbReference type="ARBA" id="ARBA00004141"/>
    </source>
</evidence>
<evidence type="ECO:0000256" key="3">
    <source>
        <dbReference type="ARBA" id="ARBA00022989"/>
    </source>
</evidence>
<dbReference type="AlphaFoldDB" id="A0A1T2WZD9"/>
<evidence type="ECO:0000313" key="7">
    <source>
        <dbReference type="Proteomes" id="UP000190188"/>
    </source>
</evidence>
<dbReference type="EMBL" id="MSZX01000024">
    <property type="protein sequence ID" value="OPA72988.1"/>
    <property type="molecule type" value="Genomic_DNA"/>
</dbReference>
<feature type="transmembrane region" description="Helical" evidence="5">
    <location>
        <begin position="40"/>
        <end position="60"/>
    </location>
</feature>
<dbReference type="STRING" id="1324314.BVG16_30990"/>
<feature type="transmembrane region" description="Helical" evidence="5">
    <location>
        <begin position="81"/>
        <end position="102"/>
    </location>
</feature>
<feature type="transmembrane region" description="Helical" evidence="5">
    <location>
        <begin position="16"/>
        <end position="34"/>
    </location>
</feature>
<dbReference type="Pfam" id="PF04973">
    <property type="entry name" value="NMN_transporter"/>
    <property type="match status" value="1"/>
</dbReference>
<feature type="transmembrane region" description="Helical" evidence="5">
    <location>
        <begin position="122"/>
        <end position="139"/>
    </location>
</feature>
<protein>
    <recommendedName>
        <fullName evidence="8">Nicotinamide mononucleotide transporter</fullName>
    </recommendedName>
</protein>
<evidence type="ECO:0000313" key="6">
    <source>
        <dbReference type="EMBL" id="OPA72988.1"/>
    </source>
</evidence>
<keyword evidence="4 5" id="KW-0472">Membrane</keyword>